<dbReference type="Proteomes" id="UP001551675">
    <property type="component" value="Unassembled WGS sequence"/>
</dbReference>
<gene>
    <name evidence="1" type="ORF">AB0I59_01530</name>
</gene>
<dbReference type="Gene3D" id="3.30.1310.10">
    <property type="entry name" value="Nucleoid-associated protein YbaB-like domain"/>
    <property type="match status" value="1"/>
</dbReference>
<dbReference type="InterPro" id="IPR004401">
    <property type="entry name" value="YbaB/EbfC"/>
</dbReference>
<evidence type="ECO:0000313" key="1">
    <source>
        <dbReference type="EMBL" id="MEV0967287.1"/>
    </source>
</evidence>
<comment type="caution">
    <text evidence="1">The sequence shown here is derived from an EMBL/GenBank/DDBJ whole genome shotgun (WGS) entry which is preliminary data.</text>
</comment>
<keyword evidence="2" id="KW-1185">Reference proteome</keyword>
<dbReference type="InterPro" id="IPR036894">
    <property type="entry name" value="YbaB-like_sf"/>
</dbReference>
<accession>A0ABV3G7G3</accession>
<sequence length="131" mass="14539">MSDEYQAMIEGLAQEYNMQAARLRETYGSLNELTATSRSEDGMVTVTIGSRGQVRNIEFDPRVYRKLSPSELSHSIMELIGKGTAEIAERTQELMAPLLPEGLPYEELFGDGVDFASFLPQPIDLPPKGEV</sequence>
<name>A0ABV3G7G3_MICGL</name>
<reference evidence="1 2" key="1">
    <citation type="submission" date="2024-06" db="EMBL/GenBank/DDBJ databases">
        <title>The Natural Products Discovery Center: Release of the First 8490 Sequenced Strains for Exploring Actinobacteria Biosynthetic Diversity.</title>
        <authorList>
            <person name="Kalkreuter E."/>
            <person name="Kautsar S.A."/>
            <person name="Yang D."/>
            <person name="Bader C.D."/>
            <person name="Teijaro C.N."/>
            <person name="Fluegel L."/>
            <person name="Davis C.M."/>
            <person name="Simpson J.R."/>
            <person name="Lauterbach L."/>
            <person name="Steele A.D."/>
            <person name="Gui C."/>
            <person name="Meng S."/>
            <person name="Li G."/>
            <person name="Viehrig K."/>
            <person name="Ye F."/>
            <person name="Su P."/>
            <person name="Kiefer A.F."/>
            <person name="Nichols A."/>
            <person name="Cepeda A.J."/>
            <person name="Yan W."/>
            <person name="Fan B."/>
            <person name="Jiang Y."/>
            <person name="Adhikari A."/>
            <person name="Zheng C.-J."/>
            <person name="Schuster L."/>
            <person name="Cowan T.M."/>
            <person name="Smanski M.J."/>
            <person name="Chevrette M.G."/>
            <person name="De Carvalho L.P.S."/>
            <person name="Shen B."/>
        </authorList>
    </citation>
    <scope>NUCLEOTIDE SEQUENCE [LARGE SCALE GENOMIC DNA]</scope>
    <source>
        <strain evidence="1 2">NPDC050100</strain>
    </source>
</reference>
<organism evidence="1 2">
    <name type="scientific">Microtetraspora glauca</name>
    <dbReference type="NCBI Taxonomy" id="1996"/>
    <lineage>
        <taxon>Bacteria</taxon>
        <taxon>Bacillati</taxon>
        <taxon>Actinomycetota</taxon>
        <taxon>Actinomycetes</taxon>
        <taxon>Streptosporangiales</taxon>
        <taxon>Streptosporangiaceae</taxon>
        <taxon>Microtetraspora</taxon>
    </lineage>
</organism>
<protein>
    <submittedName>
        <fullName evidence="1">YbaB/EbfC family nucleoid-associated protein</fullName>
    </submittedName>
</protein>
<proteinExistence type="predicted"/>
<dbReference type="Pfam" id="PF02575">
    <property type="entry name" value="YbaB_DNA_bd"/>
    <property type="match status" value="1"/>
</dbReference>
<dbReference type="RefSeq" id="WP_061253353.1">
    <property type="nucleotide sequence ID" value="NZ_JBFALK010000001.1"/>
</dbReference>
<dbReference type="SUPFAM" id="SSF82607">
    <property type="entry name" value="YbaB-like"/>
    <property type="match status" value="1"/>
</dbReference>
<evidence type="ECO:0000313" key="2">
    <source>
        <dbReference type="Proteomes" id="UP001551675"/>
    </source>
</evidence>
<dbReference type="EMBL" id="JBFALK010000001">
    <property type="protein sequence ID" value="MEV0967287.1"/>
    <property type="molecule type" value="Genomic_DNA"/>
</dbReference>